<feature type="region of interest" description="Disordered" evidence="1">
    <location>
        <begin position="1"/>
        <end position="135"/>
    </location>
</feature>
<feature type="compositionally biased region" description="Low complexity" evidence="1">
    <location>
        <begin position="100"/>
        <end position="114"/>
    </location>
</feature>
<feature type="compositionally biased region" description="Low complexity" evidence="1">
    <location>
        <begin position="219"/>
        <end position="231"/>
    </location>
</feature>
<feature type="compositionally biased region" description="Low complexity" evidence="1">
    <location>
        <begin position="185"/>
        <end position="198"/>
    </location>
</feature>
<feature type="region of interest" description="Disordered" evidence="1">
    <location>
        <begin position="150"/>
        <end position="266"/>
    </location>
</feature>
<dbReference type="EMBL" id="WIUZ02000001">
    <property type="protein sequence ID" value="KAF9792909.1"/>
    <property type="molecule type" value="Genomic_DNA"/>
</dbReference>
<gene>
    <name evidence="2" type="ORF">BJ322DRAFT_85797</name>
</gene>
<reference evidence="2" key="2">
    <citation type="submission" date="2020-11" db="EMBL/GenBank/DDBJ databases">
        <authorList>
            <consortium name="DOE Joint Genome Institute"/>
            <person name="Kuo A."/>
            <person name="Miyauchi S."/>
            <person name="Kiss E."/>
            <person name="Drula E."/>
            <person name="Kohler A."/>
            <person name="Sanchez-Garcia M."/>
            <person name="Andreopoulos B."/>
            <person name="Barry K.W."/>
            <person name="Bonito G."/>
            <person name="Buee M."/>
            <person name="Carver A."/>
            <person name="Chen C."/>
            <person name="Cichocki N."/>
            <person name="Clum A."/>
            <person name="Culley D."/>
            <person name="Crous P.W."/>
            <person name="Fauchery L."/>
            <person name="Girlanda M."/>
            <person name="Hayes R."/>
            <person name="Keri Z."/>
            <person name="Labutti K."/>
            <person name="Lipzen A."/>
            <person name="Lombard V."/>
            <person name="Magnuson J."/>
            <person name="Maillard F."/>
            <person name="Morin E."/>
            <person name="Murat C."/>
            <person name="Nolan M."/>
            <person name="Ohm R."/>
            <person name="Pangilinan J."/>
            <person name="Pereira M."/>
            <person name="Perotto S."/>
            <person name="Peter M."/>
            <person name="Riley R."/>
            <person name="Sitrit Y."/>
            <person name="Stielow B."/>
            <person name="Szollosi G."/>
            <person name="Zifcakova L."/>
            <person name="Stursova M."/>
            <person name="Spatafora J.W."/>
            <person name="Tedersoo L."/>
            <person name="Vaario L.-M."/>
            <person name="Yamada A."/>
            <person name="Yan M."/>
            <person name="Wang P."/>
            <person name="Xu J."/>
            <person name="Bruns T."/>
            <person name="Baldrian P."/>
            <person name="Vilgalys R."/>
            <person name="Henrissat B."/>
            <person name="Grigoriev I.V."/>
            <person name="Hibbett D."/>
            <person name="Nagy L.G."/>
            <person name="Martin F.M."/>
        </authorList>
    </citation>
    <scope>NUCLEOTIDE SEQUENCE</scope>
    <source>
        <strain evidence="2">UH-Tt-Lm1</strain>
    </source>
</reference>
<dbReference type="AlphaFoldDB" id="A0A9P6HQI1"/>
<feature type="compositionally biased region" description="Pro residues" evidence="1">
    <location>
        <begin position="199"/>
        <end position="211"/>
    </location>
</feature>
<sequence>MEAFLPPSLRNRGGGRGSYASTDSRSPRNSSENVSSFVNNSNSTDDSRSLNSEVPSTPSSTISQHHPYSSFHLAVQDPDVPPVPEVPQEHQASVPPIPPRSSTLPPLPSLGRLPTVRRRLPLPPGHATPITPTRTEQIWSLAGAYSTPDLTLRADSPDTGFPPPLPNSPQHFRHQQHSRQRSDVSRSLISISRRQLPPQRQPPHLPIPIPPKLRDDIARSISPSAASSDVILSSTSETPGQVGEPGSSLHTGADSAGGLGVGQPQEFHRRFSEPDNHAAMRASVYEMPPPAYDAIDFSLPRPPVLGASGYQSFSVNSRLPPEQIS</sequence>
<proteinExistence type="predicted"/>
<organism evidence="2 3">
    <name type="scientific">Thelephora terrestris</name>
    <dbReference type="NCBI Taxonomy" id="56493"/>
    <lineage>
        <taxon>Eukaryota</taxon>
        <taxon>Fungi</taxon>
        <taxon>Dikarya</taxon>
        <taxon>Basidiomycota</taxon>
        <taxon>Agaricomycotina</taxon>
        <taxon>Agaricomycetes</taxon>
        <taxon>Thelephorales</taxon>
        <taxon>Thelephoraceae</taxon>
        <taxon>Thelephora</taxon>
    </lineage>
</organism>
<evidence type="ECO:0000256" key="1">
    <source>
        <dbReference type="SAM" id="MobiDB-lite"/>
    </source>
</evidence>
<feature type="compositionally biased region" description="Polar residues" evidence="1">
    <location>
        <begin position="49"/>
        <end position="67"/>
    </location>
</feature>
<dbReference type="OrthoDB" id="3270497at2759"/>
<evidence type="ECO:0000313" key="2">
    <source>
        <dbReference type="EMBL" id="KAF9792909.1"/>
    </source>
</evidence>
<accession>A0A9P6HQI1</accession>
<dbReference type="Proteomes" id="UP000736335">
    <property type="component" value="Unassembled WGS sequence"/>
</dbReference>
<name>A0A9P6HQI1_9AGAM</name>
<keyword evidence="3" id="KW-1185">Reference proteome</keyword>
<comment type="caution">
    <text evidence="2">The sequence shown here is derived from an EMBL/GenBank/DDBJ whole genome shotgun (WGS) entry which is preliminary data.</text>
</comment>
<reference evidence="2" key="1">
    <citation type="journal article" date="2020" name="Nat. Commun.">
        <title>Large-scale genome sequencing of mycorrhizal fungi provides insights into the early evolution of symbiotic traits.</title>
        <authorList>
            <person name="Miyauchi S."/>
            <person name="Kiss E."/>
            <person name="Kuo A."/>
            <person name="Drula E."/>
            <person name="Kohler A."/>
            <person name="Sanchez-Garcia M."/>
            <person name="Morin E."/>
            <person name="Andreopoulos B."/>
            <person name="Barry K.W."/>
            <person name="Bonito G."/>
            <person name="Buee M."/>
            <person name="Carver A."/>
            <person name="Chen C."/>
            <person name="Cichocki N."/>
            <person name="Clum A."/>
            <person name="Culley D."/>
            <person name="Crous P.W."/>
            <person name="Fauchery L."/>
            <person name="Girlanda M."/>
            <person name="Hayes R.D."/>
            <person name="Keri Z."/>
            <person name="LaButti K."/>
            <person name="Lipzen A."/>
            <person name="Lombard V."/>
            <person name="Magnuson J."/>
            <person name="Maillard F."/>
            <person name="Murat C."/>
            <person name="Nolan M."/>
            <person name="Ohm R.A."/>
            <person name="Pangilinan J."/>
            <person name="Pereira M.F."/>
            <person name="Perotto S."/>
            <person name="Peter M."/>
            <person name="Pfister S."/>
            <person name="Riley R."/>
            <person name="Sitrit Y."/>
            <person name="Stielow J.B."/>
            <person name="Szollosi G."/>
            <person name="Zifcakova L."/>
            <person name="Stursova M."/>
            <person name="Spatafora J.W."/>
            <person name="Tedersoo L."/>
            <person name="Vaario L.M."/>
            <person name="Yamada A."/>
            <person name="Yan M."/>
            <person name="Wang P."/>
            <person name="Xu J."/>
            <person name="Bruns T."/>
            <person name="Baldrian P."/>
            <person name="Vilgalys R."/>
            <person name="Dunand C."/>
            <person name="Henrissat B."/>
            <person name="Grigoriev I.V."/>
            <person name="Hibbett D."/>
            <person name="Nagy L.G."/>
            <person name="Martin F.M."/>
        </authorList>
    </citation>
    <scope>NUCLEOTIDE SEQUENCE</scope>
    <source>
        <strain evidence="2">UH-Tt-Lm1</strain>
    </source>
</reference>
<feature type="compositionally biased region" description="Polar residues" evidence="1">
    <location>
        <begin position="19"/>
        <end position="28"/>
    </location>
</feature>
<evidence type="ECO:0000313" key="3">
    <source>
        <dbReference type="Proteomes" id="UP000736335"/>
    </source>
</evidence>
<protein>
    <submittedName>
        <fullName evidence="2">Uncharacterized protein</fullName>
    </submittedName>
</protein>
<feature type="compositionally biased region" description="Low complexity" evidence="1">
    <location>
        <begin position="29"/>
        <end position="43"/>
    </location>
</feature>